<evidence type="ECO:0000313" key="2">
    <source>
        <dbReference type="EMBL" id="ADN56586.1"/>
    </source>
</evidence>
<keyword evidence="1" id="KW-0732">Signal</keyword>
<dbReference type="eggNOG" id="ENOG50349ID">
    <property type="taxonomic scope" value="Bacteria"/>
</dbReference>
<feature type="chain" id="PRO_5003151785" evidence="1">
    <location>
        <begin position="21"/>
        <end position="169"/>
    </location>
</feature>
<evidence type="ECO:0000256" key="1">
    <source>
        <dbReference type="SAM" id="SignalP"/>
    </source>
</evidence>
<dbReference type="AlphaFoldDB" id="E1T8Z2"/>
<name>E1T8Z2_BURSG</name>
<dbReference type="KEGG" id="bgf:BC1003_0583"/>
<dbReference type="EMBL" id="CP002217">
    <property type="protein sequence ID" value="ADN56586.1"/>
    <property type="molecule type" value="Genomic_DNA"/>
</dbReference>
<protein>
    <submittedName>
        <fullName evidence="2">Uncharacterized protein</fullName>
    </submittedName>
</protein>
<sequence length="169" mass="17154">MKTLASLALAALLAAPAAWGETIAANGPSGAHYANGSAEPLCTVDSTTFDVTCTATTIGGVGNTNATAILSATYSATVQCRNHGGQIVDVKTQTTEATSSGTLRPSRNGQLVVPSLSTSAPSTQELLASATCPNGNWTKLLLGTPTLTSFVYTLTFVGFTQPYISIVGP</sequence>
<organism evidence="2">
    <name type="scientific">Burkholderia sp. (strain CCGE1003)</name>
    <dbReference type="NCBI Taxonomy" id="640512"/>
    <lineage>
        <taxon>Bacteria</taxon>
        <taxon>Pseudomonadati</taxon>
        <taxon>Pseudomonadota</taxon>
        <taxon>Betaproteobacteria</taxon>
        <taxon>Burkholderiales</taxon>
        <taxon>Burkholderiaceae</taxon>
        <taxon>Burkholderia</taxon>
    </lineage>
</organism>
<gene>
    <name evidence="2" type="ordered locus">BC1003_0583</name>
</gene>
<dbReference type="HOGENOM" id="CLU_1619089_0_0_4"/>
<dbReference type="OrthoDB" id="4943656at2"/>
<feature type="signal peptide" evidence="1">
    <location>
        <begin position="1"/>
        <end position="20"/>
    </location>
</feature>
<reference evidence="2" key="1">
    <citation type="submission" date="2010-09" db="EMBL/GenBank/DDBJ databases">
        <title>Complete sequence of chromosome1 of Burkholderia sp. CCGE1003.</title>
        <authorList>
            <consortium name="US DOE Joint Genome Institute"/>
            <person name="Lucas S."/>
            <person name="Copeland A."/>
            <person name="Lapidus A."/>
            <person name="Cheng J.-F."/>
            <person name="Bruce D."/>
            <person name="Goodwin L."/>
            <person name="Pitluck S."/>
            <person name="Daligault H."/>
            <person name="Davenport K."/>
            <person name="Detter J.C."/>
            <person name="Han C."/>
            <person name="Tapia R."/>
            <person name="Land M."/>
            <person name="Hauser L."/>
            <person name="Jeffries C."/>
            <person name="Kyrpides N."/>
            <person name="Ivanova N."/>
            <person name="Ovchinnikova G."/>
            <person name="Martinez-Romero E."/>
            <person name="Rogel M.A."/>
            <person name="Auchtung J."/>
            <person name="Tiedje J.M."/>
            <person name="Woyke T."/>
        </authorList>
    </citation>
    <scope>NUCLEOTIDE SEQUENCE</scope>
    <source>
        <strain evidence="2">CCGE1003</strain>
    </source>
</reference>
<proteinExistence type="predicted"/>
<accession>E1T8Z2</accession>